<evidence type="ECO:0000256" key="1">
    <source>
        <dbReference type="SAM" id="SignalP"/>
    </source>
</evidence>
<proteinExistence type="predicted"/>
<dbReference type="AlphaFoldDB" id="A0A9E8NDA1"/>
<evidence type="ECO:0000313" key="2">
    <source>
        <dbReference type="EMBL" id="WAC12222.1"/>
    </source>
</evidence>
<reference evidence="2" key="1">
    <citation type="submission" date="2022-11" db="EMBL/GenBank/DDBJ databases">
        <title>Dyadobacter pollutisoli sp. nov., isolated from plastic dumped soil.</title>
        <authorList>
            <person name="Kim J.M."/>
            <person name="Kim K.R."/>
            <person name="Lee J.K."/>
            <person name="Hao L."/>
            <person name="Jeon C.O."/>
        </authorList>
    </citation>
    <scope>NUCLEOTIDE SEQUENCE</scope>
    <source>
        <strain evidence="2">U1</strain>
    </source>
</reference>
<dbReference type="SUPFAM" id="SSF160574">
    <property type="entry name" value="BT0923-like"/>
    <property type="match status" value="1"/>
</dbReference>
<dbReference type="Gene3D" id="3.40.1420.30">
    <property type="match status" value="1"/>
</dbReference>
<evidence type="ECO:0000313" key="3">
    <source>
        <dbReference type="Proteomes" id="UP001164653"/>
    </source>
</evidence>
<evidence type="ECO:0008006" key="4">
    <source>
        <dbReference type="Google" id="ProtNLM"/>
    </source>
</evidence>
<organism evidence="2 3">
    <name type="scientific">Dyadobacter pollutisoli</name>
    <dbReference type="NCBI Taxonomy" id="2910158"/>
    <lineage>
        <taxon>Bacteria</taxon>
        <taxon>Pseudomonadati</taxon>
        <taxon>Bacteroidota</taxon>
        <taxon>Cytophagia</taxon>
        <taxon>Cytophagales</taxon>
        <taxon>Spirosomataceae</taxon>
        <taxon>Dyadobacter</taxon>
    </lineage>
</organism>
<name>A0A9E8NDA1_9BACT</name>
<dbReference type="KEGG" id="dpf:ON006_31420"/>
<feature type="chain" id="PRO_5039111432" description="Beta-lactamase-inhibitor-like PepSY-like domain-containing protein" evidence="1">
    <location>
        <begin position="18"/>
        <end position="204"/>
    </location>
</feature>
<sequence>MKKISLLLVVLTSVWFAACQKDDAASPDAVEESSDFENVVESAARYSVATDSVTIGKCKGKLTEVAVVDLAAPITTYISTTYPGSEIKYAAKDQAGKVVVAITLADGTAKGLLFNADGTFKEELKQHGHKAKLTKIEITALPSTITDYITSSYAGATIKLAATNDAGEYFVGILQDDKVKILLFNADGTFNKELEQPLRRHKKH</sequence>
<feature type="signal peptide" evidence="1">
    <location>
        <begin position="1"/>
        <end position="17"/>
    </location>
</feature>
<protein>
    <recommendedName>
        <fullName evidence="4">Beta-lactamase-inhibitor-like PepSY-like domain-containing protein</fullName>
    </recommendedName>
</protein>
<dbReference type="PROSITE" id="PS51257">
    <property type="entry name" value="PROKAR_LIPOPROTEIN"/>
    <property type="match status" value="1"/>
</dbReference>
<accession>A0A9E8NDA1</accession>
<dbReference type="RefSeq" id="WP_244821913.1">
    <property type="nucleotide sequence ID" value="NZ_CP112998.1"/>
</dbReference>
<keyword evidence="3" id="KW-1185">Reference proteome</keyword>
<dbReference type="EMBL" id="CP112998">
    <property type="protein sequence ID" value="WAC12222.1"/>
    <property type="molecule type" value="Genomic_DNA"/>
</dbReference>
<keyword evidence="1" id="KW-0732">Signal</keyword>
<dbReference type="Proteomes" id="UP001164653">
    <property type="component" value="Chromosome"/>
</dbReference>
<gene>
    <name evidence="2" type="ORF">ON006_31420</name>
</gene>